<reference evidence="1" key="1">
    <citation type="submission" date="2022-04" db="EMBL/GenBank/DDBJ databases">
        <title>Genome of the entomopathogenic fungus Entomophthora muscae.</title>
        <authorList>
            <person name="Elya C."/>
            <person name="Lovett B.R."/>
            <person name="Lee E."/>
            <person name="Macias A.M."/>
            <person name="Hajek A.E."/>
            <person name="De Bivort B.L."/>
            <person name="Kasson M.T."/>
            <person name="De Fine Licht H.H."/>
            <person name="Stajich J.E."/>
        </authorList>
    </citation>
    <scope>NUCLEOTIDE SEQUENCE</scope>
    <source>
        <strain evidence="1">Berkeley</strain>
    </source>
</reference>
<evidence type="ECO:0000313" key="2">
    <source>
        <dbReference type="Proteomes" id="UP001165960"/>
    </source>
</evidence>
<sequence length="482" mass="55901">MATWSPREKIIDIRAILLERKQNLGPDEHVYSSKFVGEDESKSDSEHEEQHEFKAQENSISKPGNIFSHEITSVEKSLIEMRVSEQQKKFQEHDRQDYEKRSKVIKRMFEYLVDQEIKFALKENDNNVSEVITRFTEEEYLQHIRRSIAKEEPSNLIFNMSQEKRDAYDSLMQKRLNQLKNKAVKPNKERGHSVPRLALDNALKQMEKDPKSAMEGWSQARITAYQAIHTRPNSYYYRFNAPGEEQRTGPWTNAEKKLFLERVKEHGTDKDWGIFSMTIPGRVGYQCSSFYRLLIQRGEIKDHRYVIDAKGKAQFLFSGKQNNGPGEPREKRASISKPKGKTRPPKKSKKSSDYSDESSGEEFVGPAQADWRTTSRTRRFNVNEDSINNEPTPSDQEDGDEELLNPLPGYIDPITLDEVVQPAISPYGHVMGYANWVRCLNSEATRNTCPLTKQPLTKRDLVILTHDNIELYRYPHPQDPSN</sequence>
<dbReference type="EMBL" id="QTSX02000311">
    <property type="protein sequence ID" value="KAJ9087205.1"/>
    <property type="molecule type" value="Genomic_DNA"/>
</dbReference>
<gene>
    <name evidence="1" type="ORF">DSO57_1035374</name>
</gene>
<organism evidence="1 2">
    <name type="scientific">Entomophthora muscae</name>
    <dbReference type="NCBI Taxonomy" id="34485"/>
    <lineage>
        <taxon>Eukaryota</taxon>
        <taxon>Fungi</taxon>
        <taxon>Fungi incertae sedis</taxon>
        <taxon>Zoopagomycota</taxon>
        <taxon>Entomophthoromycotina</taxon>
        <taxon>Entomophthoromycetes</taxon>
        <taxon>Entomophthorales</taxon>
        <taxon>Entomophthoraceae</taxon>
        <taxon>Entomophthora</taxon>
    </lineage>
</organism>
<dbReference type="Proteomes" id="UP001165960">
    <property type="component" value="Unassembled WGS sequence"/>
</dbReference>
<protein>
    <submittedName>
        <fullName evidence="1">Uncharacterized protein</fullName>
    </submittedName>
</protein>
<evidence type="ECO:0000313" key="1">
    <source>
        <dbReference type="EMBL" id="KAJ9087205.1"/>
    </source>
</evidence>
<proteinExistence type="predicted"/>
<name>A0ACC2UJE6_9FUNG</name>
<keyword evidence="2" id="KW-1185">Reference proteome</keyword>
<comment type="caution">
    <text evidence="1">The sequence shown here is derived from an EMBL/GenBank/DDBJ whole genome shotgun (WGS) entry which is preliminary data.</text>
</comment>
<accession>A0ACC2UJE6</accession>